<dbReference type="OrthoDB" id="9811868at2"/>
<protein>
    <recommendedName>
        <fullName evidence="4 6">Nitrogenase-stabilizing/protective protein NifW</fullName>
    </recommendedName>
</protein>
<keyword evidence="5 6" id="KW-0535">Nitrogen fixation</keyword>
<comment type="subunit">
    <text evidence="3 6">Homotrimer; associates with NifD.</text>
</comment>
<keyword evidence="8" id="KW-1185">Reference proteome</keyword>
<proteinExistence type="inferred from homology"/>
<dbReference type="RefSeq" id="WP_076601624.1">
    <property type="nucleotide sequence ID" value="NZ_FTMD01000004.1"/>
</dbReference>
<evidence type="ECO:0000313" key="8">
    <source>
        <dbReference type="Proteomes" id="UP000186819"/>
    </source>
</evidence>
<evidence type="ECO:0000256" key="5">
    <source>
        <dbReference type="ARBA" id="ARBA00023231"/>
    </source>
</evidence>
<organism evidence="7 8">
    <name type="scientific">Aromatoleum tolulyticum</name>
    <dbReference type="NCBI Taxonomy" id="34027"/>
    <lineage>
        <taxon>Bacteria</taxon>
        <taxon>Pseudomonadati</taxon>
        <taxon>Pseudomonadota</taxon>
        <taxon>Betaproteobacteria</taxon>
        <taxon>Rhodocyclales</taxon>
        <taxon>Rhodocyclaceae</taxon>
        <taxon>Aromatoleum</taxon>
    </lineage>
</organism>
<evidence type="ECO:0000313" key="7">
    <source>
        <dbReference type="EMBL" id="SIQ47115.1"/>
    </source>
</evidence>
<dbReference type="PIRSF" id="PIRSF005790">
    <property type="entry name" value="NifW"/>
    <property type="match status" value="1"/>
</dbReference>
<evidence type="ECO:0000256" key="2">
    <source>
        <dbReference type="ARBA" id="ARBA00008351"/>
    </source>
</evidence>
<dbReference type="AlphaFoldDB" id="A0A1N6T142"/>
<dbReference type="EMBL" id="FTMD01000004">
    <property type="protein sequence ID" value="SIQ47115.1"/>
    <property type="molecule type" value="Genomic_DNA"/>
</dbReference>
<evidence type="ECO:0000256" key="4">
    <source>
        <dbReference type="ARBA" id="ARBA00016274"/>
    </source>
</evidence>
<dbReference type="STRING" id="34027.SAMN05421829_104289"/>
<comment type="similarity">
    <text evidence="2 6">Belongs to the NifW family.</text>
</comment>
<evidence type="ECO:0000256" key="3">
    <source>
        <dbReference type="ARBA" id="ARBA00011284"/>
    </source>
</evidence>
<reference evidence="8" key="1">
    <citation type="submission" date="2017-01" db="EMBL/GenBank/DDBJ databases">
        <authorList>
            <person name="Varghese N."/>
            <person name="Submissions S."/>
        </authorList>
    </citation>
    <scope>NUCLEOTIDE SEQUENCE [LARGE SCALE GENOMIC DNA]</scope>
    <source>
        <strain evidence="8">ATCC 51758</strain>
    </source>
</reference>
<dbReference type="Pfam" id="PF03206">
    <property type="entry name" value="NifW"/>
    <property type="match status" value="1"/>
</dbReference>
<comment type="function">
    <text evidence="1 6">May protect the nitrogenase Fe-Mo protein from oxidative damage.</text>
</comment>
<evidence type="ECO:0000256" key="6">
    <source>
        <dbReference type="HAMAP-Rule" id="MF_00529"/>
    </source>
</evidence>
<sequence>MNTLVEDLKHLESAEDFLNYFAIPYDAAVVQVNRLHILKRFQQYLAREGGVESLPAASAFATCRTLLARAHNDFVASSGIEQKVFKVFQTAQGEHRVAIEGLRRKAGF</sequence>
<dbReference type="InterPro" id="IPR004893">
    <property type="entry name" value="NifW"/>
</dbReference>
<evidence type="ECO:0000256" key="1">
    <source>
        <dbReference type="ARBA" id="ARBA00002247"/>
    </source>
</evidence>
<gene>
    <name evidence="6" type="primary">nifW</name>
    <name evidence="7" type="ORF">SAMN05421829_104289</name>
</gene>
<dbReference type="Proteomes" id="UP000186819">
    <property type="component" value="Unassembled WGS sequence"/>
</dbReference>
<dbReference type="HAMAP" id="MF_00529">
    <property type="entry name" value="NifW"/>
    <property type="match status" value="1"/>
</dbReference>
<name>A0A1N6T142_9RHOO</name>
<accession>A0A1N6T142</accession>
<dbReference type="GO" id="GO:0009399">
    <property type="term" value="P:nitrogen fixation"/>
    <property type="evidence" value="ECO:0007669"/>
    <property type="project" value="UniProtKB-UniRule"/>
</dbReference>